<gene>
    <name evidence="2" type="ORF">S01H1_66060</name>
</gene>
<dbReference type="EMBL" id="BARS01043660">
    <property type="protein sequence ID" value="GAG41215.1"/>
    <property type="molecule type" value="Genomic_DNA"/>
</dbReference>
<feature type="region of interest" description="Disordered" evidence="1">
    <location>
        <begin position="1"/>
        <end position="34"/>
    </location>
</feature>
<reference evidence="2" key="1">
    <citation type="journal article" date="2014" name="Front. Microbiol.">
        <title>High frequency of phylogenetically diverse reductive dehalogenase-homologous genes in deep subseafloor sedimentary metagenomes.</title>
        <authorList>
            <person name="Kawai M."/>
            <person name="Futagami T."/>
            <person name="Toyoda A."/>
            <person name="Takaki Y."/>
            <person name="Nishi S."/>
            <person name="Hori S."/>
            <person name="Arai W."/>
            <person name="Tsubouchi T."/>
            <person name="Morono Y."/>
            <person name="Uchiyama I."/>
            <person name="Ito T."/>
            <person name="Fujiyama A."/>
            <person name="Inagaki F."/>
            <person name="Takami H."/>
        </authorList>
    </citation>
    <scope>NUCLEOTIDE SEQUENCE</scope>
    <source>
        <strain evidence="2">Expedition CK06-06</strain>
    </source>
</reference>
<sequence length="34" mass="3935">KNREESTNEGDRADHHIFGQGNQSYPHRRIGLQS</sequence>
<comment type="caution">
    <text evidence="2">The sequence shown here is derived from an EMBL/GenBank/DDBJ whole genome shotgun (WGS) entry which is preliminary data.</text>
</comment>
<accession>X0XDN8</accession>
<protein>
    <submittedName>
        <fullName evidence="2">Uncharacterized protein</fullName>
    </submittedName>
</protein>
<dbReference type="AlphaFoldDB" id="X0XDN8"/>
<feature type="non-terminal residue" evidence="2">
    <location>
        <position position="1"/>
    </location>
</feature>
<organism evidence="2">
    <name type="scientific">marine sediment metagenome</name>
    <dbReference type="NCBI Taxonomy" id="412755"/>
    <lineage>
        <taxon>unclassified sequences</taxon>
        <taxon>metagenomes</taxon>
        <taxon>ecological metagenomes</taxon>
    </lineage>
</organism>
<evidence type="ECO:0000313" key="2">
    <source>
        <dbReference type="EMBL" id="GAG41215.1"/>
    </source>
</evidence>
<feature type="compositionally biased region" description="Basic and acidic residues" evidence="1">
    <location>
        <begin position="1"/>
        <end position="17"/>
    </location>
</feature>
<name>X0XDN8_9ZZZZ</name>
<evidence type="ECO:0000256" key="1">
    <source>
        <dbReference type="SAM" id="MobiDB-lite"/>
    </source>
</evidence>
<proteinExistence type="predicted"/>